<keyword evidence="2 7" id="KW-0547">Nucleotide-binding</keyword>
<comment type="pathway">
    <text evidence="7">Protein biosynthesis; polypeptide chain elongation.</text>
</comment>
<dbReference type="PANTHER" id="PTHR43636">
    <property type="entry name" value="ELONGATION FACTOR G, MITOCHONDRIAL"/>
    <property type="match status" value="1"/>
</dbReference>
<dbReference type="InterPro" id="IPR035647">
    <property type="entry name" value="EFG_III/V"/>
</dbReference>
<dbReference type="Pfam" id="PF03144">
    <property type="entry name" value="GTP_EFTU_D2"/>
    <property type="match status" value="1"/>
</dbReference>
<accession>A0ABP1D564</accession>
<dbReference type="InterPro" id="IPR005517">
    <property type="entry name" value="Transl_elong_EFG/EF2_IV"/>
</dbReference>
<dbReference type="CDD" id="cd04091">
    <property type="entry name" value="mtEFG1_II_like"/>
    <property type="match status" value="1"/>
</dbReference>
<organism evidence="9 10">
    <name type="scientific">Somion occarium</name>
    <dbReference type="NCBI Taxonomy" id="3059160"/>
    <lineage>
        <taxon>Eukaryota</taxon>
        <taxon>Fungi</taxon>
        <taxon>Dikarya</taxon>
        <taxon>Basidiomycota</taxon>
        <taxon>Agaricomycotina</taxon>
        <taxon>Agaricomycetes</taxon>
        <taxon>Polyporales</taxon>
        <taxon>Cerrenaceae</taxon>
        <taxon>Somion</taxon>
    </lineage>
</organism>
<dbReference type="Gene3D" id="3.40.50.300">
    <property type="entry name" value="P-loop containing nucleotide triphosphate hydrolases"/>
    <property type="match status" value="1"/>
</dbReference>
<feature type="binding site" evidence="7">
    <location>
        <begin position="204"/>
        <end position="207"/>
    </location>
    <ligand>
        <name>GTP</name>
        <dbReference type="ChEBI" id="CHEBI:37565"/>
    </ligand>
</feature>
<dbReference type="InterPro" id="IPR014721">
    <property type="entry name" value="Ribsml_uS5_D2-typ_fold_subgr"/>
</dbReference>
<dbReference type="SUPFAM" id="SSF54211">
    <property type="entry name" value="Ribosomal protein S5 domain 2-like"/>
    <property type="match status" value="1"/>
</dbReference>
<evidence type="ECO:0000256" key="3">
    <source>
        <dbReference type="ARBA" id="ARBA00022768"/>
    </source>
</evidence>
<comment type="function">
    <text evidence="6">Catalyzes the GTP-dependent ribosomal translocation step during translation elongation. During this step, the ribosome changes from the pre-translocational (PRE) to the post-translocational (POST) state as the newly formed A-site-bound peptidyl-tRNA and P-site-bound deacylated tRNA move to the P and E sites, respectively. Catalyzes the coordinated movement of the two tRNA molecules, the mRNA and conformational changes in the ribosome.</text>
</comment>
<reference evidence="10" key="1">
    <citation type="submission" date="2024-04" db="EMBL/GenBank/DDBJ databases">
        <authorList>
            <person name="Shaw F."/>
            <person name="Minotto A."/>
        </authorList>
    </citation>
    <scope>NUCLEOTIDE SEQUENCE [LARGE SCALE GENOMIC DNA]</scope>
</reference>
<dbReference type="NCBIfam" id="TIGR00484">
    <property type="entry name" value="EF-G"/>
    <property type="match status" value="1"/>
</dbReference>
<dbReference type="EMBL" id="OZ037945">
    <property type="protein sequence ID" value="CAL1701829.1"/>
    <property type="molecule type" value="Genomic_DNA"/>
</dbReference>
<evidence type="ECO:0000313" key="10">
    <source>
        <dbReference type="Proteomes" id="UP001497453"/>
    </source>
</evidence>
<dbReference type="PANTHER" id="PTHR43636:SF2">
    <property type="entry name" value="ELONGATION FACTOR G, MITOCHONDRIAL"/>
    <property type="match status" value="1"/>
</dbReference>
<dbReference type="HAMAP" id="MF_00054_B">
    <property type="entry name" value="EF_G_EF_2_B"/>
    <property type="match status" value="1"/>
</dbReference>
<evidence type="ECO:0000313" key="9">
    <source>
        <dbReference type="EMBL" id="CAL1701829.1"/>
    </source>
</evidence>
<name>A0ABP1D564_9APHY</name>
<dbReference type="SMART" id="SM00889">
    <property type="entry name" value="EFG_IV"/>
    <property type="match status" value="1"/>
</dbReference>
<comment type="similarity">
    <text evidence="7">Belongs to the GTP-binding elongation factor family. EF-G/EF-2 subfamily.</text>
</comment>
<evidence type="ECO:0000256" key="7">
    <source>
        <dbReference type="HAMAP-Rule" id="MF_03061"/>
    </source>
</evidence>
<dbReference type="Gene3D" id="3.30.70.870">
    <property type="entry name" value="Elongation Factor G (Translational Gtpase), domain 3"/>
    <property type="match status" value="1"/>
</dbReference>
<dbReference type="InterPro" id="IPR047872">
    <property type="entry name" value="EFG_IV"/>
</dbReference>
<dbReference type="InterPro" id="IPR020568">
    <property type="entry name" value="Ribosomal_Su5_D2-typ_SF"/>
</dbReference>
<keyword evidence="7" id="KW-0496">Mitochondrion</keyword>
<dbReference type="PROSITE" id="PS00301">
    <property type="entry name" value="G_TR_1"/>
    <property type="match status" value="1"/>
</dbReference>
<dbReference type="NCBIfam" id="TIGR00231">
    <property type="entry name" value="small_GTP"/>
    <property type="match status" value="1"/>
</dbReference>
<proteinExistence type="inferred from homology"/>
<dbReference type="InterPro" id="IPR004161">
    <property type="entry name" value="EFTu-like_2"/>
</dbReference>
<keyword evidence="3 7" id="KW-0251">Elongation factor</keyword>
<dbReference type="SUPFAM" id="SSF54980">
    <property type="entry name" value="EF-G C-terminal domain-like"/>
    <property type="match status" value="2"/>
</dbReference>
<dbReference type="InterPro" id="IPR004540">
    <property type="entry name" value="Transl_elong_EFG/EF2"/>
</dbReference>
<dbReference type="Pfam" id="PF03764">
    <property type="entry name" value="EFG_IV"/>
    <property type="match status" value="1"/>
</dbReference>
<keyword evidence="5 7" id="KW-0342">GTP-binding</keyword>
<evidence type="ECO:0000256" key="6">
    <source>
        <dbReference type="ARBA" id="ARBA00024731"/>
    </source>
</evidence>
<dbReference type="Gene3D" id="2.40.30.10">
    <property type="entry name" value="Translation factors"/>
    <property type="match status" value="1"/>
</dbReference>
<evidence type="ECO:0000256" key="5">
    <source>
        <dbReference type="ARBA" id="ARBA00023134"/>
    </source>
</evidence>
<evidence type="ECO:0000256" key="4">
    <source>
        <dbReference type="ARBA" id="ARBA00022917"/>
    </source>
</evidence>
<dbReference type="InterPro" id="IPR041095">
    <property type="entry name" value="EFG_II"/>
</dbReference>
<protein>
    <recommendedName>
        <fullName evidence="7">Elongation factor G, mitochondrial</fullName>
        <shortName evidence="7">EF-Gmt</shortName>
    </recommendedName>
    <alternativeName>
        <fullName evidence="7">Elongation factor G 1, mitochondrial</fullName>
        <shortName evidence="7">mEF-G 1</shortName>
    </alternativeName>
    <alternativeName>
        <fullName evidence="7">Elongation factor G1</fullName>
    </alternativeName>
</protein>
<dbReference type="InterPro" id="IPR009000">
    <property type="entry name" value="Transl_B-barrel_sf"/>
</dbReference>
<dbReference type="PRINTS" id="PR00315">
    <property type="entry name" value="ELONGATNFCT"/>
</dbReference>
<keyword evidence="10" id="KW-1185">Reference proteome</keyword>
<dbReference type="PROSITE" id="PS51722">
    <property type="entry name" value="G_TR_2"/>
    <property type="match status" value="1"/>
</dbReference>
<dbReference type="Pfam" id="PF14492">
    <property type="entry name" value="EFG_III"/>
    <property type="match status" value="1"/>
</dbReference>
<comment type="subcellular location">
    <subcellularLocation>
        <location evidence="7">Mitochondrion</location>
    </subcellularLocation>
</comment>
<comment type="similarity">
    <text evidence="1">Belongs to the TRAFAC class translation factor GTPase superfamily. Classic translation factor GTPase family. EF-G/EF-2 subfamily.</text>
</comment>
<gene>
    <name evidence="7" type="primary">MEF1</name>
    <name evidence="9" type="ORF">GFSPODELE1_LOCUS3778</name>
</gene>
<feature type="binding site" evidence="7">
    <location>
        <begin position="73"/>
        <end position="80"/>
    </location>
    <ligand>
        <name>GTP</name>
        <dbReference type="ChEBI" id="CHEBI:37565"/>
    </ligand>
</feature>
<evidence type="ECO:0000256" key="1">
    <source>
        <dbReference type="ARBA" id="ARBA00005870"/>
    </source>
</evidence>
<dbReference type="Proteomes" id="UP001497453">
    <property type="component" value="Chromosome 2"/>
</dbReference>
<dbReference type="InterPro" id="IPR000795">
    <property type="entry name" value="T_Tr_GTP-bd_dom"/>
</dbReference>
<dbReference type="InterPro" id="IPR027417">
    <property type="entry name" value="P-loop_NTPase"/>
</dbReference>
<feature type="domain" description="Tr-type G" evidence="8">
    <location>
        <begin position="64"/>
        <end position="352"/>
    </location>
</feature>
<feature type="binding site" evidence="7">
    <location>
        <begin position="150"/>
        <end position="154"/>
    </location>
    <ligand>
        <name>GTP</name>
        <dbReference type="ChEBI" id="CHEBI:37565"/>
    </ligand>
</feature>
<dbReference type="CDD" id="cd01434">
    <property type="entry name" value="EFG_mtEFG1_IV"/>
    <property type="match status" value="1"/>
</dbReference>
<evidence type="ECO:0000256" key="2">
    <source>
        <dbReference type="ARBA" id="ARBA00022741"/>
    </source>
</evidence>
<dbReference type="CDD" id="cd01886">
    <property type="entry name" value="EF-G"/>
    <property type="match status" value="1"/>
</dbReference>
<dbReference type="InterPro" id="IPR009022">
    <property type="entry name" value="EFG_III"/>
</dbReference>
<dbReference type="Gene3D" id="3.30.70.240">
    <property type="match status" value="1"/>
</dbReference>
<dbReference type="CDD" id="cd16262">
    <property type="entry name" value="EFG_III"/>
    <property type="match status" value="1"/>
</dbReference>
<dbReference type="NCBIfam" id="NF009381">
    <property type="entry name" value="PRK12740.1-5"/>
    <property type="match status" value="1"/>
</dbReference>
<dbReference type="Pfam" id="PF00009">
    <property type="entry name" value="GTP_EFTU"/>
    <property type="match status" value="1"/>
</dbReference>
<dbReference type="InterPro" id="IPR005225">
    <property type="entry name" value="Small_GTP-bd"/>
</dbReference>
<keyword evidence="4 7" id="KW-0648">Protein biosynthesis</keyword>
<evidence type="ECO:0000259" key="8">
    <source>
        <dbReference type="PROSITE" id="PS51722"/>
    </source>
</evidence>
<dbReference type="SUPFAM" id="SSF52540">
    <property type="entry name" value="P-loop containing nucleoside triphosphate hydrolases"/>
    <property type="match status" value="1"/>
</dbReference>
<dbReference type="SMART" id="SM00838">
    <property type="entry name" value="EFG_C"/>
    <property type="match status" value="1"/>
</dbReference>
<comment type="function">
    <text evidence="7">Mitochondrial GTPase that catalyzes the GTP-dependent ribosomal translocation step during translation elongation. During this step, the ribosome changes from the pre-translocational (PRE) to the post-translocational (POST) state as the newly formed A-site-bound peptidyl-tRNA and P-site-bound deacylated tRNA move to the P and E sites, respectively. Catalyzes the coordinated movement of the two tRNA molecules, the mRNA and conformational changes in the ribosome.</text>
</comment>
<dbReference type="InterPro" id="IPR000640">
    <property type="entry name" value="EFG_V-like"/>
</dbReference>
<dbReference type="Gene3D" id="3.30.230.10">
    <property type="match status" value="1"/>
</dbReference>
<dbReference type="InterPro" id="IPR031157">
    <property type="entry name" value="G_TR_CS"/>
</dbReference>
<dbReference type="SUPFAM" id="SSF50447">
    <property type="entry name" value="Translation proteins"/>
    <property type="match status" value="1"/>
</dbReference>
<sequence>MRLRGPLSHLSFRPTSSFSYWLRVSSCARTYASVATAIKPKPTEGDAPVYPSYNLSEADEKRLRFQRNIGVSAHIDSGKTTLTERILYYTGRIRDIHEVRGRDNVGAKMDSMELEREKGITIQSAATFCDWVATMPDTGEKEKYAINIIDTPGHVDFTIEVERALRVLDGAILVLCAVAGVQSQTTTVDRQMRRYNVPRISFINKMDRPGANPWRVINQIRTKLKIPAAALQVPIGVEDQLRGVVDLVRWKAIYNEGEKGTTIVESDEIPAEVIDLAKEKRRELIEQLAEVDDEIGELLIMDEDPTTAQLTCAIRRATVGLKFSPVFLGSAVKNTAVQPLLDGVCTYLPTPSEAIMTAHDISQPTSAPPVPLVAAAAAPLVALAFKLEEGRFGQLTYMRVYQGSMRKGQFIYHARTGKKVKVPRLVRMHSNEMEDIDEIGPGEICAIFGVECASGDTFTDGSTTFSMTSMYVPEPVVSLALKPLGQETPNFSRALNRFTKEDPTFRVHIDKDSKETIISGMGELHLDIYAERMRREYKVECVTGKPRVAFRETISQRADFHYTHKKQTGGAGQFARVIGYIEPMEKDEETGKDVAFENSVIGGNIPTNYIPGCEKGFYEALEKGSLSGNPISGCRLVLTDGAFHSVDSSELAFRLAIIGAFREAFAKAAPLILEPIMTVEVVAPSEFQSAVIGGINQRRGTIVDSEIREDEFTAIAEVALNDMFGYSSALRGVTQGKGEFSMEYKTHLPVMPQVQKELETSYKKTMPQSKK</sequence>
<dbReference type="Pfam" id="PF00679">
    <property type="entry name" value="EFG_C"/>
    <property type="match status" value="1"/>
</dbReference>